<sequence length="330" mass="34479">MPITPAPVTRRALLGAGLGALALRDAAAQAAWPSRPIRFIVMTPPGPGSDQMARALAGHYQTTLGQPVVVENRPGAGGAITAQAVATATDGHTIGLVFGGPTTTARMLNPGLPYDPATAFSSVSLLTRSPFVLTVHPSFPAKTWAEFVAVLRANPGKYRYASIGPGTTTHLAMEETKQRLGLDIEHVPYRGFAPATLDLLAGRVEVMFHSPFSALQHIRAGALTALVQTGDRRVAQMPDVPTLAEAGLPDSAFFGWTGIIAPASFPPAVAERLAALTREAMAKDPAARGGMEETGAEIVGSAPAELAALQQRETTRWGAVITRLGLTVTD</sequence>
<dbReference type="Pfam" id="PF03401">
    <property type="entry name" value="TctC"/>
    <property type="match status" value="1"/>
</dbReference>
<evidence type="ECO:0000256" key="2">
    <source>
        <dbReference type="SAM" id="SignalP"/>
    </source>
</evidence>
<dbReference type="InterPro" id="IPR042100">
    <property type="entry name" value="Bug_dom1"/>
</dbReference>
<dbReference type="PANTHER" id="PTHR42928">
    <property type="entry name" value="TRICARBOXYLATE-BINDING PROTEIN"/>
    <property type="match status" value="1"/>
</dbReference>
<gene>
    <name evidence="3" type="ORF">G3576_29030</name>
</gene>
<evidence type="ECO:0000313" key="3">
    <source>
        <dbReference type="EMBL" id="NGM24085.1"/>
    </source>
</evidence>
<reference evidence="3 4" key="1">
    <citation type="submission" date="2020-03" db="EMBL/GenBank/DDBJ databases">
        <title>Roseomonas stagni sp. nov., isolated from pond water in Japan.</title>
        <authorList>
            <person name="Furuhata K."/>
            <person name="Miyamoto H."/>
            <person name="Goto K."/>
        </authorList>
    </citation>
    <scope>NUCLEOTIDE SEQUENCE [LARGE SCALE GENOMIC DNA]</scope>
    <source>
        <strain evidence="3 4">PeD5</strain>
    </source>
</reference>
<organism evidence="3 4">
    <name type="scientific">Falsiroseomonas algicola</name>
    <dbReference type="NCBI Taxonomy" id="2716930"/>
    <lineage>
        <taxon>Bacteria</taxon>
        <taxon>Pseudomonadati</taxon>
        <taxon>Pseudomonadota</taxon>
        <taxon>Alphaproteobacteria</taxon>
        <taxon>Acetobacterales</taxon>
        <taxon>Roseomonadaceae</taxon>
        <taxon>Falsiroseomonas</taxon>
    </lineage>
</organism>
<keyword evidence="4" id="KW-1185">Reference proteome</keyword>
<protein>
    <submittedName>
        <fullName evidence="3">Tripartite tricarboxylate transporter substrate binding protein</fullName>
    </submittedName>
</protein>
<dbReference type="SUPFAM" id="SSF53850">
    <property type="entry name" value="Periplasmic binding protein-like II"/>
    <property type="match status" value="1"/>
</dbReference>
<dbReference type="RefSeq" id="WP_164698000.1">
    <property type="nucleotide sequence ID" value="NZ_JAAIKB010000024.1"/>
</dbReference>
<dbReference type="PIRSF" id="PIRSF017082">
    <property type="entry name" value="YflP"/>
    <property type="match status" value="1"/>
</dbReference>
<feature type="signal peptide" evidence="2">
    <location>
        <begin position="1"/>
        <end position="30"/>
    </location>
</feature>
<dbReference type="CDD" id="cd07012">
    <property type="entry name" value="PBP2_Bug_TTT"/>
    <property type="match status" value="1"/>
</dbReference>
<keyword evidence="2" id="KW-0732">Signal</keyword>
<dbReference type="InterPro" id="IPR005064">
    <property type="entry name" value="BUG"/>
</dbReference>
<feature type="chain" id="PRO_5027075557" evidence="2">
    <location>
        <begin position="31"/>
        <end position="330"/>
    </location>
</feature>
<dbReference type="Gene3D" id="3.40.190.10">
    <property type="entry name" value="Periplasmic binding protein-like II"/>
    <property type="match status" value="1"/>
</dbReference>
<dbReference type="Gene3D" id="3.40.190.150">
    <property type="entry name" value="Bordetella uptake gene, domain 1"/>
    <property type="match status" value="1"/>
</dbReference>
<name>A0A6M1LUB9_9PROT</name>
<dbReference type="Proteomes" id="UP000475385">
    <property type="component" value="Unassembled WGS sequence"/>
</dbReference>
<dbReference type="EMBL" id="JAAIKB010000024">
    <property type="protein sequence ID" value="NGM24085.1"/>
    <property type="molecule type" value="Genomic_DNA"/>
</dbReference>
<evidence type="ECO:0000256" key="1">
    <source>
        <dbReference type="ARBA" id="ARBA00006987"/>
    </source>
</evidence>
<dbReference type="PANTHER" id="PTHR42928:SF5">
    <property type="entry name" value="BLR1237 PROTEIN"/>
    <property type="match status" value="1"/>
</dbReference>
<comment type="caution">
    <text evidence="3">The sequence shown here is derived from an EMBL/GenBank/DDBJ whole genome shotgun (WGS) entry which is preliminary data.</text>
</comment>
<accession>A0A6M1LUB9</accession>
<proteinExistence type="inferred from homology"/>
<evidence type="ECO:0000313" key="4">
    <source>
        <dbReference type="Proteomes" id="UP000475385"/>
    </source>
</evidence>
<comment type="similarity">
    <text evidence="1">Belongs to the UPF0065 (bug) family.</text>
</comment>
<dbReference type="AlphaFoldDB" id="A0A6M1LUB9"/>